<accession>A0A2W2CK01</accession>
<keyword evidence="2" id="KW-1185">Reference proteome</keyword>
<evidence type="ECO:0000313" key="1">
    <source>
        <dbReference type="EMBL" id="PZF98250.1"/>
    </source>
</evidence>
<proteinExistence type="predicted"/>
<evidence type="ECO:0008006" key="3">
    <source>
        <dbReference type="Google" id="ProtNLM"/>
    </source>
</evidence>
<organism evidence="1 2">
    <name type="scientific">Micromonospora deserti</name>
    <dbReference type="NCBI Taxonomy" id="2070366"/>
    <lineage>
        <taxon>Bacteria</taxon>
        <taxon>Bacillati</taxon>
        <taxon>Actinomycetota</taxon>
        <taxon>Actinomycetes</taxon>
        <taxon>Micromonosporales</taxon>
        <taxon>Micromonosporaceae</taxon>
        <taxon>Micromonospora</taxon>
    </lineage>
</organism>
<protein>
    <recommendedName>
        <fullName evidence="3">Phage head morphogenesis domain-containing protein</fullName>
    </recommendedName>
</protein>
<dbReference type="AlphaFoldDB" id="A0A2W2CK01"/>
<dbReference type="Proteomes" id="UP000248749">
    <property type="component" value="Unassembled WGS sequence"/>
</dbReference>
<dbReference type="EMBL" id="POUB01000079">
    <property type="protein sequence ID" value="PZF98250.1"/>
    <property type="molecule type" value="Genomic_DNA"/>
</dbReference>
<gene>
    <name evidence="1" type="ORF">C1I99_13775</name>
</gene>
<evidence type="ECO:0000313" key="2">
    <source>
        <dbReference type="Proteomes" id="UP000248749"/>
    </source>
</evidence>
<comment type="caution">
    <text evidence="1">The sequence shown here is derived from an EMBL/GenBank/DDBJ whole genome shotgun (WGS) entry which is preliminary data.</text>
</comment>
<dbReference type="OrthoDB" id="3267958at2"/>
<dbReference type="RefSeq" id="WP_111134610.1">
    <property type="nucleotide sequence ID" value="NZ_POUB01000079.1"/>
</dbReference>
<name>A0A2W2CK01_9ACTN</name>
<reference evidence="1 2" key="1">
    <citation type="submission" date="2018-01" db="EMBL/GenBank/DDBJ databases">
        <title>Draft genome sequence of Salinispora sp. 13K206.</title>
        <authorList>
            <person name="Sahin N."/>
            <person name="Saygin H."/>
            <person name="Ay H."/>
        </authorList>
    </citation>
    <scope>NUCLEOTIDE SEQUENCE [LARGE SCALE GENOMIC DNA]</scope>
    <source>
        <strain evidence="1 2">13K206</strain>
    </source>
</reference>
<sequence>MLRAAVEHYRRQQRLVALAVAAGRRAWRLVDRDNLDALGPFLAALLPVLTGAQRTSAQAGAAYVGRALAEQGIGVDPVGQVEPDAFAGTAADGRPLATLLIEPVIRVKQDIGAGVSVAAAMDAGRARLDRITRTETADAGRVAAGVGIAATPRVGYVRMVNPPCCGRCAILAGRWYRWNAGFQRHPNCDCVHIPSVEDAAGDLRTDPKALFAAGEVTGLSVADAEAVADGADLARVVNAHRGMYAAGGRKFTHEAAGRRRPRLMPEQIYRDAGSRADAVRLLRLHGYIT</sequence>